<dbReference type="Proteomes" id="UP000700596">
    <property type="component" value="Unassembled WGS sequence"/>
</dbReference>
<reference evidence="2" key="1">
    <citation type="journal article" date="2021" name="Nat. Commun.">
        <title>Genetic determinants of endophytism in the Arabidopsis root mycobiome.</title>
        <authorList>
            <person name="Mesny F."/>
            <person name="Miyauchi S."/>
            <person name="Thiergart T."/>
            <person name="Pickel B."/>
            <person name="Atanasova L."/>
            <person name="Karlsson M."/>
            <person name="Huettel B."/>
            <person name="Barry K.W."/>
            <person name="Haridas S."/>
            <person name="Chen C."/>
            <person name="Bauer D."/>
            <person name="Andreopoulos W."/>
            <person name="Pangilinan J."/>
            <person name="LaButti K."/>
            <person name="Riley R."/>
            <person name="Lipzen A."/>
            <person name="Clum A."/>
            <person name="Drula E."/>
            <person name="Henrissat B."/>
            <person name="Kohler A."/>
            <person name="Grigoriev I.V."/>
            <person name="Martin F.M."/>
            <person name="Hacquard S."/>
        </authorList>
    </citation>
    <scope>NUCLEOTIDE SEQUENCE</scope>
    <source>
        <strain evidence="2">MPI-CAGE-CH-0243</strain>
    </source>
</reference>
<dbReference type="SUPFAM" id="SSF52777">
    <property type="entry name" value="CoA-dependent acyltransferases"/>
    <property type="match status" value="1"/>
</dbReference>
<dbReference type="EMBL" id="JAGMWT010000022">
    <property type="protein sequence ID" value="KAH7112125.1"/>
    <property type="molecule type" value="Genomic_DNA"/>
</dbReference>
<evidence type="ECO:0000313" key="3">
    <source>
        <dbReference type="Proteomes" id="UP000700596"/>
    </source>
</evidence>
<sequence length="492" mass="54633">MPQPKDLEFLRPCGNIERYSTSRHHLGYYLNIQITASYSHPSSPHPLPRIIFSALEKVIHRHPILSAIPIDEDKNTTFFARLPEINLSSCVQFIERRGPVPTGTQSDTELDRIIETQHNIGFTTNYADRPFWRVVVLYESGVSRAFSLVWVVHHAIGDGTSGLVFHRCFLKALRSVGEGEGEGEGGDGDIAVVKSSSEKLFPTLEELHPLPLSVGFLAKQQWREWFPLPRSSTYTGSPISLFPTHLDTNFRSLILSKQTTSDLLTLSRNNKTTLTATIQCLIAASLFASLDPAKFNTLEANGATSLRRFLKLPDKSRSIDEEIGVWVSRYGSQHHRPPAPAPAPAAQSANPTDLENENENEVLRLFSWSEARRIRVDITSQLDKNMRDQSSALLRWVPDIFALFEKRIGRDREHSFELSNLGREEGKEESGWKLERCIFSQVASVTGAAVEFGLATGGDGCAVLGVSWNGGAVREEGFVEGVLEGVERGLGG</sequence>
<evidence type="ECO:0000313" key="2">
    <source>
        <dbReference type="EMBL" id="KAH7112125.1"/>
    </source>
</evidence>
<comment type="caution">
    <text evidence="2">The sequence shown here is derived from an EMBL/GenBank/DDBJ whole genome shotgun (WGS) entry which is preliminary data.</text>
</comment>
<gene>
    <name evidence="2" type="ORF">B0J11DRAFT_498308</name>
</gene>
<protein>
    <submittedName>
        <fullName evidence="2">Alcohol acetyltransferase</fullName>
    </submittedName>
</protein>
<dbReference type="PANTHER" id="PTHR28037:SF1">
    <property type="entry name" value="ALCOHOL O-ACETYLTRANSFERASE 1-RELATED"/>
    <property type="match status" value="1"/>
</dbReference>
<dbReference type="InterPro" id="IPR052058">
    <property type="entry name" value="Alcohol_O-acetyltransferase"/>
</dbReference>
<proteinExistence type="predicted"/>
<dbReference type="AlphaFoldDB" id="A0A9P9D284"/>
<dbReference type="InterPro" id="IPR010828">
    <property type="entry name" value="Atf2/Sli1-like"/>
</dbReference>
<dbReference type="InterPro" id="IPR023213">
    <property type="entry name" value="CAT-like_dom_sf"/>
</dbReference>
<dbReference type="GO" id="GO:0008080">
    <property type="term" value="F:N-acetyltransferase activity"/>
    <property type="evidence" value="ECO:0007669"/>
    <property type="project" value="TreeGrafter"/>
</dbReference>
<name>A0A9P9D284_9PLEO</name>
<dbReference type="Gene3D" id="3.30.559.10">
    <property type="entry name" value="Chloramphenicol acetyltransferase-like domain"/>
    <property type="match status" value="1"/>
</dbReference>
<organism evidence="2 3">
    <name type="scientific">Dendryphion nanum</name>
    <dbReference type="NCBI Taxonomy" id="256645"/>
    <lineage>
        <taxon>Eukaryota</taxon>
        <taxon>Fungi</taxon>
        <taxon>Dikarya</taxon>
        <taxon>Ascomycota</taxon>
        <taxon>Pezizomycotina</taxon>
        <taxon>Dothideomycetes</taxon>
        <taxon>Pleosporomycetidae</taxon>
        <taxon>Pleosporales</taxon>
        <taxon>Torulaceae</taxon>
        <taxon>Dendryphion</taxon>
    </lineage>
</organism>
<dbReference type="PANTHER" id="PTHR28037">
    <property type="entry name" value="ALCOHOL O-ACETYLTRANSFERASE 1-RELATED"/>
    <property type="match status" value="1"/>
</dbReference>
<dbReference type="Pfam" id="PF07247">
    <property type="entry name" value="AATase"/>
    <property type="match status" value="1"/>
</dbReference>
<keyword evidence="3" id="KW-1185">Reference proteome</keyword>
<dbReference type="OrthoDB" id="2150604at2759"/>
<accession>A0A9P9D284</accession>
<feature type="region of interest" description="Disordered" evidence="1">
    <location>
        <begin position="331"/>
        <end position="357"/>
    </location>
</feature>
<evidence type="ECO:0000256" key="1">
    <source>
        <dbReference type="SAM" id="MobiDB-lite"/>
    </source>
</evidence>